<sequence length="70" mass="8350">MVFYSLKKDEYPDTWLALKHTTLHNLNSNLWAGLLRPLKYSRHSFLELHCSLHQVVPRCYELQMMTSFPV</sequence>
<protein>
    <submittedName>
        <fullName evidence="1">Uncharacterized protein</fullName>
    </submittedName>
</protein>
<proteinExistence type="predicted"/>
<accession>A0A0E9X4I0</accession>
<dbReference type="AlphaFoldDB" id="A0A0E9X4I0"/>
<reference evidence="1" key="1">
    <citation type="submission" date="2014-11" db="EMBL/GenBank/DDBJ databases">
        <authorList>
            <person name="Amaro Gonzalez C."/>
        </authorList>
    </citation>
    <scope>NUCLEOTIDE SEQUENCE</scope>
</reference>
<evidence type="ECO:0000313" key="1">
    <source>
        <dbReference type="EMBL" id="JAH97499.1"/>
    </source>
</evidence>
<reference evidence="1" key="2">
    <citation type="journal article" date="2015" name="Fish Shellfish Immunol.">
        <title>Early steps in the European eel (Anguilla anguilla)-Vibrio vulnificus interaction in the gills: Role of the RtxA13 toxin.</title>
        <authorList>
            <person name="Callol A."/>
            <person name="Pajuelo D."/>
            <person name="Ebbesson L."/>
            <person name="Teles M."/>
            <person name="MacKenzie S."/>
            <person name="Amaro C."/>
        </authorList>
    </citation>
    <scope>NUCLEOTIDE SEQUENCE</scope>
</reference>
<dbReference type="EMBL" id="GBXM01011078">
    <property type="protein sequence ID" value="JAH97499.1"/>
    <property type="molecule type" value="Transcribed_RNA"/>
</dbReference>
<name>A0A0E9X4I0_ANGAN</name>
<organism evidence="1">
    <name type="scientific">Anguilla anguilla</name>
    <name type="common">European freshwater eel</name>
    <name type="synonym">Muraena anguilla</name>
    <dbReference type="NCBI Taxonomy" id="7936"/>
    <lineage>
        <taxon>Eukaryota</taxon>
        <taxon>Metazoa</taxon>
        <taxon>Chordata</taxon>
        <taxon>Craniata</taxon>
        <taxon>Vertebrata</taxon>
        <taxon>Euteleostomi</taxon>
        <taxon>Actinopterygii</taxon>
        <taxon>Neopterygii</taxon>
        <taxon>Teleostei</taxon>
        <taxon>Anguilliformes</taxon>
        <taxon>Anguillidae</taxon>
        <taxon>Anguilla</taxon>
    </lineage>
</organism>